<dbReference type="PANTHER" id="PTHR43582:SF2">
    <property type="entry name" value="LINEARMYCIN RESISTANCE ATP-BINDING PROTEIN LNRL"/>
    <property type="match status" value="1"/>
</dbReference>
<evidence type="ECO:0008006" key="7">
    <source>
        <dbReference type="Google" id="ProtNLM"/>
    </source>
</evidence>
<feature type="domain" description="ABC transporter" evidence="4">
    <location>
        <begin position="2"/>
        <end position="46"/>
    </location>
</feature>
<keyword evidence="1" id="KW-0813">Transport</keyword>
<dbReference type="InterPro" id="IPR003439">
    <property type="entry name" value="ABC_transporter-like_ATP-bd"/>
</dbReference>
<dbReference type="EMBL" id="BART01008263">
    <property type="protein sequence ID" value="GAG71106.1"/>
    <property type="molecule type" value="Genomic_DNA"/>
</dbReference>
<evidence type="ECO:0000256" key="3">
    <source>
        <dbReference type="ARBA" id="ARBA00022840"/>
    </source>
</evidence>
<dbReference type="SUPFAM" id="SSF52540">
    <property type="entry name" value="P-loop containing nucleoside triphosphate hydrolases"/>
    <property type="match status" value="1"/>
</dbReference>
<keyword evidence="2" id="KW-0547">Nucleotide-binding</keyword>
<dbReference type="InterPro" id="IPR027417">
    <property type="entry name" value="P-loop_NTPase"/>
</dbReference>
<sequence length="193" mass="21985">ELLSLMNLWDRRKDPIRTYSGGMKRRLALARTLLHDPEVIFFDEPTLGVDVQGKHVIWEHIKVQQEQGKTFIVSTNDMMEADKLCNRLVIIDHGKAITLDTPENLKAELGRDIVILHTSPAIMDPEEIFRGLNIQAVKHPEPGAIRFEIKNAETMVEQIISRVAGGHQLESMRIARPSLDDVFLQYTGRALRD</sequence>
<dbReference type="Gene3D" id="3.40.50.300">
    <property type="entry name" value="P-loop containing nucleotide triphosphate hydrolases"/>
    <property type="match status" value="1"/>
</dbReference>
<evidence type="ECO:0000259" key="5">
    <source>
        <dbReference type="Pfam" id="PF13732"/>
    </source>
</evidence>
<protein>
    <recommendedName>
        <fullName evidence="7">ABC transporter domain-containing protein</fullName>
    </recommendedName>
</protein>
<reference evidence="6" key="1">
    <citation type="journal article" date="2014" name="Front. Microbiol.">
        <title>High frequency of phylogenetically diverse reductive dehalogenase-homologous genes in deep subseafloor sedimentary metagenomes.</title>
        <authorList>
            <person name="Kawai M."/>
            <person name="Futagami T."/>
            <person name="Toyoda A."/>
            <person name="Takaki Y."/>
            <person name="Nishi S."/>
            <person name="Hori S."/>
            <person name="Arai W."/>
            <person name="Tsubouchi T."/>
            <person name="Morono Y."/>
            <person name="Uchiyama I."/>
            <person name="Ito T."/>
            <person name="Fujiyama A."/>
            <person name="Inagaki F."/>
            <person name="Takami H."/>
        </authorList>
    </citation>
    <scope>NUCLEOTIDE SEQUENCE</scope>
    <source>
        <strain evidence="6">Expedition CK06-06</strain>
    </source>
</reference>
<dbReference type="InterPro" id="IPR025302">
    <property type="entry name" value="DrrA1/2-like_C"/>
</dbReference>
<evidence type="ECO:0000313" key="6">
    <source>
        <dbReference type="EMBL" id="GAG71106.1"/>
    </source>
</evidence>
<feature type="non-terminal residue" evidence="6">
    <location>
        <position position="1"/>
    </location>
</feature>
<proteinExistence type="predicted"/>
<organism evidence="6">
    <name type="scientific">marine sediment metagenome</name>
    <dbReference type="NCBI Taxonomy" id="412755"/>
    <lineage>
        <taxon>unclassified sequences</taxon>
        <taxon>metagenomes</taxon>
        <taxon>ecological metagenomes</taxon>
    </lineage>
</organism>
<dbReference type="PANTHER" id="PTHR43582">
    <property type="entry name" value="LINEARMYCIN RESISTANCE ATP-BINDING PROTEIN LNRL"/>
    <property type="match status" value="1"/>
</dbReference>
<dbReference type="GO" id="GO:0005524">
    <property type="term" value="F:ATP binding"/>
    <property type="evidence" value="ECO:0007669"/>
    <property type="project" value="UniProtKB-KW"/>
</dbReference>
<dbReference type="Pfam" id="PF00005">
    <property type="entry name" value="ABC_tran"/>
    <property type="match status" value="1"/>
</dbReference>
<evidence type="ECO:0000259" key="4">
    <source>
        <dbReference type="Pfam" id="PF00005"/>
    </source>
</evidence>
<name>X1BGE1_9ZZZZ</name>
<dbReference type="GO" id="GO:0016887">
    <property type="term" value="F:ATP hydrolysis activity"/>
    <property type="evidence" value="ECO:0007669"/>
    <property type="project" value="InterPro"/>
</dbReference>
<gene>
    <name evidence="6" type="ORF">S01H4_18628</name>
</gene>
<accession>X1BGE1</accession>
<dbReference type="AlphaFoldDB" id="X1BGE1"/>
<feature type="domain" description="Daunorubicin resistance ATP-binding protein DrrA1/2-like C-terminal" evidence="5">
    <location>
        <begin position="101"/>
        <end position="187"/>
    </location>
</feature>
<evidence type="ECO:0000256" key="2">
    <source>
        <dbReference type="ARBA" id="ARBA00022741"/>
    </source>
</evidence>
<keyword evidence="3" id="KW-0067">ATP-binding</keyword>
<dbReference type="Pfam" id="PF13732">
    <property type="entry name" value="DrrA1-3_C"/>
    <property type="match status" value="1"/>
</dbReference>
<evidence type="ECO:0000256" key="1">
    <source>
        <dbReference type="ARBA" id="ARBA00022448"/>
    </source>
</evidence>
<comment type="caution">
    <text evidence="6">The sequence shown here is derived from an EMBL/GenBank/DDBJ whole genome shotgun (WGS) entry which is preliminary data.</text>
</comment>